<name>A0A0R3TUD8_RODNA</name>
<reference evidence="2 3" key="2">
    <citation type="submission" date="2018-11" db="EMBL/GenBank/DDBJ databases">
        <authorList>
            <consortium name="Pathogen Informatics"/>
        </authorList>
    </citation>
    <scope>NUCLEOTIDE SEQUENCE [LARGE SCALE GENOMIC DNA]</scope>
</reference>
<feature type="transmembrane region" description="Helical" evidence="1">
    <location>
        <begin position="386"/>
        <end position="406"/>
    </location>
</feature>
<gene>
    <name evidence="2" type="ORF">HNAJ_LOCUS11356</name>
</gene>
<feature type="transmembrane region" description="Helical" evidence="1">
    <location>
        <begin position="192"/>
        <end position="215"/>
    </location>
</feature>
<feature type="transmembrane region" description="Helical" evidence="1">
    <location>
        <begin position="329"/>
        <end position="351"/>
    </location>
</feature>
<accession>A0A0R3TUD8</accession>
<keyword evidence="1" id="KW-0812">Transmembrane</keyword>
<keyword evidence="1" id="KW-1133">Transmembrane helix</keyword>
<dbReference type="InterPro" id="IPR011701">
    <property type="entry name" value="MFS"/>
</dbReference>
<dbReference type="GO" id="GO:0022857">
    <property type="term" value="F:transmembrane transporter activity"/>
    <property type="evidence" value="ECO:0007669"/>
    <property type="project" value="InterPro"/>
</dbReference>
<dbReference type="STRING" id="102285.A0A0R3TUD8"/>
<keyword evidence="1" id="KW-0472">Membrane</keyword>
<feature type="transmembrane region" description="Helical" evidence="1">
    <location>
        <begin position="470"/>
        <end position="492"/>
    </location>
</feature>
<dbReference type="Gene3D" id="1.20.1250.20">
    <property type="entry name" value="MFS general substrate transporter like domains"/>
    <property type="match status" value="1"/>
</dbReference>
<evidence type="ECO:0000313" key="2">
    <source>
        <dbReference type="EMBL" id="VDO10233.1"/>
    </source>
</evidence>
<feature type="transmembrane region" description="Helical" evidence="1">
    <location>
        <begin position="289"/>
        <end position="309"/>
    </location>
</feature>
<feature type="transmembrane region" description="Helical" evidence="1">
    <location>
        <begin position="412"/>
        <end position="438"/>
    </location>
</feature>
<proteinExistence type="predicted"/>
<feature type="transmembrane region" description="Helical" evidence="1">
    <location>
        <begin position="71"/>
        <end position="94"/>
    </location>
</feature>
<dbReference type="InterPro" id="IPR027197">
    <property type="entry name" value="SLC43A3"/>
</dbReference>
<feature type="transmembrane region" description="Helical" evidence="1">
    <location>
        <begin position="445"/>
        <end position="464"/>
    </location>
</feature>
<organism evidence="4">
    <name type="scientific">Rodentolepis nana</name>
    <name type="common">Dwarf tapeworm</name>
    <name type="synonym">Hymenolepis nana</name>
    <dbReference type="NCBI Taxonomy" id="102285"/>
    <lineage>
        <taxon>Eukaryota</taxon>
        <taxon>Metazoa</taxon>
        <taxon>Spiralia</taxon>
        <taxon>Lophotrochozoa</taxon>
        <taxon>Platyhelminthes</taxon>
        <taxon>Cestoda</taxon>
        <taxon>Eucestoda</taxon>
        <taxon>Cyclophyllidea</taxon>
        <taxon>Hymenolepididae</taxon>
        <taxon>Rodentolepis</taxon>
    </lineage>
</organism>
<evidence type="ECO:0000313" key="3">
    <source>
        <dbReference type="Proteomes" id="UP000278807"/>
    </source>
</evidence>
<dbReference type="Pfam" id="PF07690">
    <property type="entry name" value="MFS_1"/>
    <property type="match status" value="1"/>
</dbReference>
<dbReference type="InterPro" id="IPR036259">
    <property type="entry name" value="MFS_trans_sf"/>
</dbReference>
<reference evidence="4" key="1">
    <citation type="submission" date="2017-02" db="UniProtKB">
        <authorList>
            <consortium name="WormBaseParasite"/>
        </authorList>
    </citation>
    <scope>IDENTIFICATION</scope>
</reference>
<feature type="transmembrane region" description="Helical" evidence="1">
    <location>
        <begin position="157"/>
        <end position="180"/>
    </location>
</feature>
<dbReference type="EMBL" id="UZAE01013527">
    <property type="protein sequence ID" value="VDO10233.1"/>
    <property type="molecule type" value="Genomic_DNA"/>
</dbReference>
<dbReference type="AlphaFoldDB" id="A0A0R3TUD8"/>
<protein>
    <submittedName>
        <fullName evidence="4">Solute carrier family 43 member 3</fullName>
    </submittedName>
</protein>
<dbReference type="SUPFAM" id="SSF103473">
    <property type="entry name" value="MFS general substrate transporter"/>
    <property type="match status" value="1"/>
</dbReference>
<dbReference type="PANTHER" id="PTHR20765">
    <property type="entry name" value="SOLUTE CARRIER FAMILY 43 MEMBER 3-RELATED"/>
    <property type="match status" value="1"/>
</dbReference>
<feature type="transmembrane region" description="Helical" evidence="1">
    <location>
        <begin position="20"/>
        <end position="39"/>
    </location>
</feature>
<feature type="transmembrane region" description="Helical" evidence="1">
    <location>
        <begin position="126"/>
        <end position="145"/>
    </location>
</feature>
<sequence length="502" mass="55231">MWDLCVKLDHVIPFKLRRVLGVIFGVCEMIFFGGIFYGMNALFPVLSKELIFADVCPDSTDPKGCPEQINIYANALTTYSVTMMVMLVVVGVLIDYIGLRLVKLICTLIYFIGMLIFAFVTPSTSFMIFIGGTLAAVGGMGMFVCNISINQLFNKTAVVVLAFITGSYDASSTMFAIVQLTYNAGLSFKTSFLILAFCGLAMGLFSSCFILSYWLPQMAKYKNGDYDDADEFEEELSNSINFKTFEPQEDIYEDVKIGIVDEGNSDVDAAADAILTELFPTRAKSLKSVPFIVATAYFCFALLRFTFFLAELTPAANDHFTDNATVDRIGSILSYCLAGGIIAGLLCGTVIDKLRAVFKPKIERLVSLEPSDERNKAVLWLKLRPMAFSMYIMATFSLIVSCLVFVPKEAVYYVNFVFLVLMRGFLFSSFSSSLIAAFPINQFGTLYGIGGAIAGAFSCLQYALLIPKPMIGNITGLVLACLLFIPPTIILIKSLSAMKHVR</sequence>
<dbReference type="PANTHER" id="PTHR20765:SF1">
    <property type="entry name" value="EQUILIBRATIVE NUCLEOBASE TRANSPORTER 1"/>
    <property type="match status" value="1"/>
</dbReference>
<dbReference type="OrthoDB" id="330047at2759"/>
<evidence type="ECO:0000313" key="4">
    <source>
        <dbReference type="WBParaSite" id="HNAJ_0001136601-mRNA-1"/>
    </source>
</evidence>
<keyword evidence="3" id="KW-1185">Reference proteome</keyword>
<dbReference type="WBParaSite" id="HNAJ_0001136601-mRNA-1">
    <property type="protein sequence ID" value="HNAJ_0001136601-mRNA-1"/>
    <property type="gene ID" value="HNAJ_0001136601"/>
</dbReference>
<evidence type="ECO:0000256" key="1">
    <source>
        <dbReference type="SAM" id="Phobius"/>
    </source>
</evidence>
<dbReference type="Proteomes" id="UP000278807">
    <property type="component" value="Unassembled WGS sequence"/>
</dbReference>
<feature type="transmembrane region" description="Helical" evidence="1">
    <location>
        <begin position="101"/>
        <end position="120"/>
    </location>
</feature>